<accession>A0A7Z9CFT4</accession>
<sequence>MSTVKLSAEINSVDVPLFEKLLKQFKAKSIKIEEKDSSKMSKEEFFTKIDNGLKEYKCGKTKEFKTFKDFETYISK</sequence>
<gene>
    <name evidence="1" type="ORF">NCTC12929_01094</name>
</gene>
<reference evidence="1 2" key="1">
    <citation type="submission" date="2018-11" db="EMBL/GenBank/DDBJ databases">
        <authorList>
            <consortium name="Pathogen Informatics"/>
        </authorList>
    </citation>
    <scope>NUCLEOTIDE SEQUENCE [LARGE SCALE GENOMIC DNA]</scope>
    <source>
        <strain evidence="1 2">NCTC12929</strain>
    </source>
</reference>
<name>A0A7Z9CFT4_9FLAO</name>
<comment type="caution">
    <text evidence="1">The sequence shown here is derived from an EMBL/GenBank/DDBJ whole genome shotgun (WGS) entry which is preliminary data.</text>
</comment>
<evidence type="ECO:0000313" key="2">
    <source>
        <dbReference type="Proteomes" id="UP000270205"/>
    </source>
</evidence>
<dbReference type="EMBL" id="UYIV01000001">
    <property type="protein sequence ID" value="VDH03763.1"/>
    <property type="molecule type" value="Genomic_DNA"/>
</dbReference>
<protein>
    <submittedName>
        <fullName evidence="1">Uncharacterized protein</fullName>
    </submittedName>
</protein>
<dbReference type="Proteomes" id="UP000270205">
    <property type="component" value="Unassembled WGS sequence"/>
</dbReference>
<evidence type="ECO:0000313" key="1">
    <source>
        <dbReference type="EMBL" id="VDH03763.1"/>
    </source>
</evidence>
<dbReference type="RefSeq" id="WP_125151088.1">
    <property type="nucleotide sequence ID" value="NZ_UYIV01000001.1"/>
</dbReference>
<dbReference type="AlphaFoldDB" id="A0A7Z9CFT4"/>
<organism evidence="1 2">
    <name type="scientific">Bergeyella zoohelcum</name>
    <dbReference type="NCBI Taxonomy" id="1015"/>
    <lineage>
        <taxon>Bacteria</taxon>
        <taxon>Pseudomonadati</taxon>
        <taxon>Bacteroidota</taxon>
        <taxon>Flavobacteriia</taxon>
        <taxon>Flavobacteriales</taxon>
        <taxon>Weeksellaceae</taxon>
        <taxon>Bergeyella</taxon>
    </lineage>
</organism>
<proteinExistence type="predicted"/>